<evidence type="ECO:0000313" key="5">
    <source>
        <dbReference type="EMBL" id="MCK7615518.1"/>
    </source>
</evidence>
<dbReference type="SMART" id="SM00267">
    <property type="entry name" value="GGDEF"/>
    <property type="match status" value="1"/>
</dbReference>
<dbReference type="EMBL" id="JALNMJ010000026">
    <property type="protein sequence ID" value="MCK7615518.1"/>
    <property type="molecule type" value="Genomic_DNA"/>
</dbReference>
<dbReference type="EC" id="2.7.7.65" evidence="1"/>
<feature type="transmembrane region" description="Helical" evidence="3">
    <location>
        <begin position="6"/>
        <end position="26"/>
    </location>
</feature>
<protein>
    <recommendedName>
        <fullName evidence="1">diguanylate cyclase</fullName>
        <ecNumber evidence="1">2.7.7.65</ecNumber>
    </recommendedName>
</protein>
<dbReference type="Pfam" id="PF00990">
    <property type="entry name" value="GGDEF"/>
    <property type="match status" value="1"/>
</dbReference>
<keyword evidence="3" id="KW-0472">Membrane</keyword>
<feature type="transmembrane region" description="Helical" evidence="3">
    <location>
        <begin position="118"/>
        <end position="138"/>
    </location>
</feature>
<evidence type="ECO:0000256" key="1">
    <source>
        <dbReference type="ARBA" id="ARBA00012528"/>
    </source>
</evidence>
<keyword evidence="3" id="KW-1133">Transmembrane helix</keyword>
<dbReference type="PANTHER" id="PTHR45138:SF9">
    <property type="entry name" value="DIGUANYLATE CYCLASE DGCM-RELATED"/>
    <property type="match status" value="1"/>
</dbReference>
<name>A0ABT0H1F5_9HYPH</name>
<gene>
    <name evidence="5" type="ORF">M0H32_25390</name>
</gene>
<comment type="caution">
    <text evidence="5">The sequence shown here is derived from an EMBL/GenBank/DDBJ whole genome shotgun (WGS) entry which is preliminary data.</text>
</comment>
<keyword evidence="6" id="KW-1185">Reference proteome</keyword>
<evidence type="ECO:0000313" key="6">
    <source>
        <dbReference type="Proteomes" id="UP001431221"/>
    </source>
</evidence>
<feature type="domain" description="GGDEF" evidence="4">
    <location>
        <begin position="253"/>
        <end position="384"/>
    </location>
</feature>
<reference evidence="5" key="1">
    <citation type="submission" date="2022-04" db="EMBL/GenBank/DDBJ databases">
        <title>Roseibium sp. CAU 1639 isolated from mud.</title>
        <authorList>
            <person name="Kim W."/>
        </authorList>
    </citation>
    <scope>NUCLEOTIDE SEQUENCE</scope>
    <source>
        <strain evidence="5">CAU 1639</strain>
    </source>
</reference>
<dbReference type="PROSITE" id="PS50887">
    <property type="entry name" value="GGDEF"/>
    <property type="match status" value="1"/>
</dbReference>
<dbReference type="InterPro" id="IPR029787">
    <property type="entry name" value="Nucleotide_cyclase"/>
</dbReference>
<dbReference type="Gene3D" id="3.30.70.270">
    <property type="match status" value="1"/>
</dbReference>
<evidence type="ECO:0000256" key="3">
    <source>
        <dbReference type="SAM" id="Phobius"/>
    </source>
</evidence>
<dbReference type="Proteomes" id="UP001431221">
    <property type="component" value="Unassembled WGS sequence"/>
</dbReference>
<feature type="transmembrane region" description="Helical" evidence="3">
    <location>
        <begin position="188"/>
        <end position="210"/>
    </location>
</feature>
<comment type="catalytic activity">
    <reaction evidence="2">
        <text>2 GTP = 3',3'-c-di-GMP + 2 diphosphate</text>
        <dbReference type="Rhea" id="RHEA:24898"/>
        <dbReference type="ChEBI" id="CHEBI:33019"/>
        <dbReference type="ChEBI" id="CHEBI:37565"/>
        <dbReference type="ChEBI" id="CHEBI:58805"/>
        <dbReference type="EC" id="2.7.7.65"/>
    </reaction>
</comment>
<feature type="transmembrane region" description="Helical" evidence="3">
    <location>
        <begin position="91"/>
        <end position="112"/>
    </location>
</feature>
<feature type="transmembrane region" description="Helical" evidence="3">
    <location>
        <begin position="38"/>
        <end position="56"/>
    </location>
</feature>
<dbReference type="RefSeq" id="WP_248159169.1">
    <property type="nucleotide sequence ID" value="NZ_JALNMJ010000026.1"/>
</dbReference>
<proteinExistence type="predicted"/>
<feature type="transmembrane region" description="Helical" evidence="3">
    <location>
        <begin position="150"/>
        <end position="168"/>
    </location>
</feature>
<feature type="transmembrane region" description="Helical" evidence="3">
    <location>
        <begin position="62"/>
        <end position="79"/>
    </location>
</feature>
<sequence>MDLDIRTLSYCALLNAFMFSIGIYAVGRTWVRLPGMGWWAGALMAEACGFALLGLRGQIPDLLSIVAANTLIASGMWLSQAGIAEFKREKIRFLPLGIALLALHALLFLWFTYVDPDVGARVIVISVVTSIGAAMVIYQMRGMPHPDLEIPSRVTALFFAGFAVFLLFRAFWAGTHAILPDFMQAGTVHALAFVTFIIFTNGRTFGFLWLTTRKLSIELEINAATDPLTGLLNRRAFHIAGERELALADRRSMGFALFMADLDRFKLINDQYGHGVGDRVLTLVAEQLKTILRQGDILSRFGGEEFVALLPYTTPEQSLAIAERLRQSITDISIIGVPPVTISIGVTYWEPGNPLSINSLLDCADAALYQAKEAGRNRIELCLQDADGLPEGRSPSTYRAMS</sequence>
<dbReference type="InterPro" id="IPR000160">
    <property type="entry name" value="GGDEF_dom"/>
</dbReference>
<dbReference type="PANTHER" id="PTHR45138">
    <property type="entry name" value="REGULATORY COMPONENTS OF SENSORY TRANSDUCTION SYSTEM"/>
    <property type="match status" value="1"/>
</dbReference>
<keyword evidence="3" id="KW-0812">Transmembrane</keyword>
<dbReference type="InterPro" id="IPR043128">
    <property type="entry name" value="Rev_trsase/Diguanyl_cyclase"/>
</dbReference>
<dbReference type="CDD" id="cd01949">
    <property type="entry name" value="GGDEF"/>
    <property type="match status" value="1"/>
</dbReference>
<evidence type="ECO:0000259" key="4">
    <source>
        <dbReference type="PROSITE" id="PS50887"/>
    </source>
</evidence>
<dbReference type="SUPFAM" id="SSF55073">
    <property type="entry name" value="Nucleotide cyclase"/>
    <property type="match status" value="1"/>
</dbReference>
<dbReference type="NCBIfam" id="TIGR00254">
    <property type="entry name" value="GGDEF"/>
    <property type="match status" value="1"/>
</dbReference>
<organism evidence="5 6">
    <name type="scientific">Roseibium sediminicola</name>
    <dbReference type="NCBI Taxonomy" id="2933272"/>
    <lineage>
        <taxon>Bacteria</taxon>
        <taxon>Pseudomonadati</taxon>
        <taxon>Pseudomonadota</taxon>
        <taxon>Alphaproteobacteria</taxon>
        <taxon>Hyphomicrobiales</taxon>
        <taxon>Stappiaceae</taxon>
        <taxon>Roseibium</taxon>
    </lineage>
</organism>
<dbReference type="InterPro" id="IPR050469">
    <property type="entry name" value="Diguanylate_Cyclase"/>
</dbReference>
<evidence type="ECO:0000256" key="2">
    <source>
        <dbReference type="ARBA" id="ARBA00034247"/>
    </source>
</evidence>
<accession>A0ABT0H1F5</accession>